<feature type="region of interest" description="Disordered" evidence="1">
    <location>
        <begin position="178"/>
        <end position="219"/>
    </location>
</feature>
<accession>A0A1J5RDY9</accession>
<evidence type="ECO:0008006" key="3">
    <source>
        <dbReference type="Google" id="ProtNLM"/>
    </source>
</evidence>
<protein>
    <recommendedName>
        <fullName evidence="3">Periplasmic ligand-binding sensor protein</fullName>
    </recommendedName>
</protein>
<sequence>MTPQERDLIQGVFDRLAQAGQMGRDPEAEALIRAQLARQPEAPYSLVQAVIMLEMSLNQAHQQMADLQRQLAAGRAPAPAGGSFLGGAAGPWGSVPNSGPQPQPQAYAAPVSPQGFAPQAPSAVGGFLRNAATMAAGVAGGTLLAEGLSSLFGGHRGGFGGGVGGSPWGGGQPEMVENVTNNYYDGQSGGDAGFDTASYDDGGGYDDGASSYDDGSDLV</sequence>
<dbReference type="Pfam" id="PF09849">
    <property type="entry name" value="DUF2076"/>
    <property type="match status" value="1"/>
</dbReference>
<dbReference type="AlphaFoldDB" id="A0A1J5RDY9"/>
<proteinExistence type="predicted"/>
<reference evidence="2" key="1">
    <citation type="submission" date="2016-10" db="EMBL/GenBank/DDBJ databases">
        <title>Sequence of Gallionella enrichment culture.</title>
        <authorList>
            <person name="Poehlein A."/>
            <person name="Muehling M."/>
            <person name="Daniel R."/>
        </authorList>
    </citation>
    <scope>NUCLEOTIDE SEQUENCE</scope>
</reference>
<dbReference type="InterPro" id="IPR018648">
    <property type="entry name" value="DUF2076"/>
</dbReference>
<organism evidence="2">
    <name type="scientific">mine drainage metagenome</name>
    <dbReference type="NCBI Taxonomy" id="410659"/>
    <lineage>
        <taxon>unclassified sequences</taxon>
        <taxon>metagenomes</taxon>
        <taxon>ecological metagenomes</taxon>
    </lineage>
</organism>
<dbReference type="EMBL" id="MLJW01000296">
    <property type="protein sequence ID" value="OIQ90332.1"/>
    <property type="molecule type" value="Genomic_DNA"/>
</dbReference>
<feature type="region of interest" description="Disordered" evidence="1">
    <location>
        <begin position="76"/>
        <end position="111"/>
    </location>
</feature>
<evidence type="ECO:0000313" key="2">
    <source>
        <dbReference type="EMBL" id="OIQ90332.1"/>
    </source>
</evidence>
<gene>
    <name evidence="2" type="ORF">GALL_277820</name>
</gene>
<evidence type="ECO:0000256" key="1">
    <source>
        <dbReference type="SAM" id="MobiDB-lite"/>
    </source>
</evidence>
<name>A0A1J5RDY9_9ZZZZ</name>
<comment type="caution">
    <text evidence="2">The sequence shown here is derived from an EMBL/GenBank/DDBJ whole genome shotgun (WGS) entry which is preliminary data.</text>
</comment>